<comment type="caution">
    <text evidence="8">The sequence shown here is derived from an EMBL/GenBank/DDBJ whole genome shotgun (WGS) entry which is preliminary data.</text>
</comment>
<dbReference type="PANTHER" id="PTHR33307:SF6">
    <property type="entry name" value="ALPHA-RHAMNOSIDASE (EUROFUNG)-RELATED"/>
    <property type="match status" value="1"/>
</dbReference>
<evidence type="ECO:0000256" key="2">
    <source>
        <dbReference type="ARBA" id="ARBA00012652"/>
    </source>
</evidence>
<evidence type="ECO:0000259" key="7">
    <source>
        <dbReference type="Pfam" id="PF17390"/>
    </source>
</evidence>
<dbReference type="InterPro" id="IPR013737">
    <property type="entry name" value="Bac_rhamnosid_N"/>
</dbReference>
<dbReference type="InterPro" id="IPR008928">
    <property type="entry name" value="6-hairpin_glycosidase_sf"/>
</dbReference>
<dbReference type="OrthoDB" id="10036721at2759"/>
<gene>
    <name evidence="8" type="ORF">GQ607_013036</name>
</gene>
<dbReference type="Gene3D" id="1.50.10.10">
    <property type="match status" value="1"/>
</dbReference>
<dbReference type="InterPro" id="IPR008902">
    <property type="entry name" value="Rhamnosid_concanavalin"/>
</dbReference>
<name>A0A8H3W4L4_9PEZI</name>
<dbReference type="EMBL" id="WOWK01000091">
    <property type="protein sequence ID" value="KAF0319785.1"/>
    <property type="molecule type" value="Genomic_DNA"/>
</dbReference>
<comment type="catalytic activity">
    <reaction evidence="1">
        <text>Hydrolysis of terminal non-reducing alpha-L-rhamnose residues in alpha-L-rhamnosides.</text>
        <dbReference type="EC" id="3.2.1.40"/>
    </reaction>
</comment>
<feature type="domain" description="Bacterial alpha-L-rhamnosidase N-terminal" evidence="5">
    <location>
        <begin position="155"/>
        <end position="325"/>
    </location>
</feature>
<dbReference type="Gene3D" id="2.60.420.10">
    <property type="entry name" value="Maltose phosphorylase, domain 3"/>
    <property type="match status" value="1"/>
</dbReference>
<dbReference type="GO" id="GO:0030596">
    <property type="term" value="F:alpha-L-rhamnosidase activity"/>
    <property type="evidence" value="ECO:0007669"/>
    <property type="project" value="UniProtKB-EC"/>
</dbReference>
<evidence type="ECO:0000313" key="9">
    <source>
        <dbReference type="Proteomes" id="UP000434172"/>
    </source>
</evidence>
<accession>A0A8H3W4L4</accession>
<dbReference type="EC" id="3.2.1.40" evidence="2"/>
<dbReference type="Pfam" id="PF17389">
    <property type="entry name" value="Bac_rhamnosid6H"/>
    <property type="match status" value="1"/>
</dbReference>
<dbReference type="Pfam" id="PF08531">
    <property type="entry name" value="Bac_rhamnosid_N"/>
    <property type="match status" value="1"/>
</dbReference>
<dbReference type="GO" id="GO:0005975">
    <property type="term" value="P:carbohydrate metabolic process"/>
    <property type="evidence" value="ECO:0007669"/>
    <property type="project" value="InterPro"/>
</dbReference>
<evidence type="ECO:0000256" key="3">
    <source>
        <dbReference type="ARBA" id="ARBA00022801"/>
    </source>
</evidence>
<dbReference type="Pfam" id="PF25788">
    <property type="entry name" value="Ig_Rha78A_N"/>
    <property type="match status" value="1"/>
</dbReference>
<dbReference type="Proteomes" id="UP000434172">
    <property type="component" value="Unassembled WGS sequence"/>
</dbReference>
<dbReference type="PIRSF" id="PIRSF010631">
    <property type="entry name" value="A-rhamnsds"/>
    <property type="match status" value="1"/>
</dbReference>
<feature type="domain" description="Alpha-L-rhamnosidase concanavalin-like" evidence="4">
    <location>
        <begin position="335"/>
        <end position="426"/>
    </location>
</feature>
<dbReference type="InterPro" id="IPR013783">
    <property type="entry name" value="Ig-like_fold"/>
</dbReference>
<dbReference type="Gene3D" id="2.60.120.260">
    <property type="entry name" value="Galactose-binding domain-like"/>
    <property type="match status" value="2"/>
</dbReference>
<organism evidence="8 9">
    <name type="scientific">Colletotrichum asianum</name>
    <dbReference type="NCBI Taxonomy" id="702518"/>
    <lineage>
        <taxon>Eukaryota</taxon>
        <taxon>Fungi</taxon>
        <taxon>Dikarya</taxon>
        <taxon>Ascomycota</taxon>
        <taxon>Pezizomycotina</taxon>
        <taxon>Sordariomycetes</taxon>
        <taxon>Hypocreomycetidae</taxon>
        <taxon>Glomerellales</taxon>
        <taxon>Glomerellaceae</taxon>
        <taxon>Colletotrichum</taxon>
        <taxon>Colletotrichum gloeosporioides species complex</taxon>
    </lineage>
</organism>
<feature type="domain" description="Alpha-L-rhamnosidase C-terminal" evidence="7">
    <location>
        <begin position="798"/>
        <end position="878"/>
    </location>
</feature>
<dbReference type="Pfam" id="PF05592">
    <property type="entry name" value="Bac_rhamnosid"/>
    <property type="match status" value="1"/>
</dbReference>
<evidence type="ECO:0000259" key="6">
    <source>
        <dbReference type="Pfam" id="PF17389"/>
    </source>
</evidence>
<reference evidence="8 9" key="1">
    <citation type="submission" date="2019-12" db="EMBL/GenBank/DDBJ databases">
        <title>A genome sequence resource for the geographically widespread anthracnose pathogen Colletotrichum asianum.</title>
        <authorList>
            <person name="Meng Y."/>
        </authorList>
    </citation>
    <scope>NUCLEOTIDE SEQUENCE [LARGE SCALE GENOMIC DNA]</scope>
    <source>
        <strain evidence="8 9">ICMP 18580</strain>
    </source>
</reference>
<sequence length="903" mass="101457">MANLKVVDVRVDHYRPNNTLGIHVERPRISWRYSDAPPNFTPGERGERIIRISRLSSSGPTVLGEFSGNDTNTQDVPWPVSEAIGSREKYSVEVRARGADQTDLSPWSEPYVFETGLLSRGDWSSKLISAPWAEEGKDAPQPEDLFRREFKSEGRVQSARLYVTAQGIYEAEINGKRVGDYFLAPGWTSYDGRLQYQTYDVTEHISSSSNCIGIRVAEGWFNGRIGFEGGRRSIWGTRTAVMAQLEITYKDGRLETVITDDTWKVIRGPTKLAEIYDGEKYDATAEVAGWSTTSTSGDWSPVEVLPELPSDVDLIAGFGEPVRRMESWIPKELITTPSGKIILDFGQNLVGYVRFKNVEAERGHQLTFRHAEVLENRELGTRPLRDCQATDVYTFKGDPEGESWEPRFSFHGFRYLQIDGWPGYLNPCRGALKVVVCHTDMQEAGTFSCSDRRLNQLFSNVRWSMRGNFLSVPTDCPQRDERLGWTGDLALFAPTATYVYDCFGILKNWLADVAFDQKELEGIPPMVSPNVLKGHQNWGKIGANAIWHDVVVLAPWALYEETGNTSILRDQYESMTTWIQKIARNKSGPVHLWDFGLFQLGDWLDPNAPPDEPMKAVTDPPLVANAFLIRSLDLLIQVATILEKNEDAEHYRKESAAARQEFLDEYVSANGRLTSDSQTAYALAIAFDLLSPKQTQRAGDRLSEIVRRNSFRIGTGFAGTPYICEALTRTGHSDVAYAMLLNETCPSWLYPVKMEATTVWERWDSMLPDGSINPGDMTSFNHYALGAVAKFMVERLTGLKRLDPGWKRSRAEPVLGGEFTHAAAEHLTPYGKVSCKWELTGNGTAPPELKVQVVVPPLTEMEVVLPGKDGQKVEVVGSGEWSFVMEYERKHKWPVKALSIFPE</sequence>
<evidence type="ECO:0000259" key="4">
    <source>
        <dbReference type="Pfam" id="PF05592"/>
    </source>
</evidence>
<dbReference type="Gene3D" id="2.60.40.10">
    <property type="entry name" value="Immunoglobulins"/>
    <property type="match status" value="1"/>
</dbReference>
<dbReference type="InterPro" id="IPR035398">
    <property type="entry name" value="Bac_rhamnosid_C"/>
</dbReference>
<dbReference type="InterPro" id="IPR035396">
    <property type="entry name" value="Bac_rhamnosid6H"/>
</dbReference>
<dbReference type="InterPro" id="IPR016007">
    <property type="entry name" value="Alpha_rhamnosid"/>
</dbReference>
<evidence type="ECO:0000313" key="8">
    <source>
        <dbReference type="EMBL" id="KAF0319785.1"/>
    </source>
</evidence>
<protein>
    <recommendedName>
        <fullName evidence="2">alpha-L-rhamnosidase</fullName>
        <ecNumber evidence="2">3.2.1.40</ecNumber>
    </recommendedName>
</protein>
<dbReference type="InterPro" id="IPR012341">
    <property type="entry name" value="6hp_glycosidase-like_sf"/>
</dbReference>
<keyword evidence="9" id="KW-1185">Reference proteome</keyword>
<dbReference type="Pfam" id="PF17390">
    <property type="entry name" value="Bac_rhamnosid_C"/>
    <property type="match status" value="1"/>
</dbReference>
<feature type="domain" description="Alpha-L-rhamnosidase six-hairpin glycosidase" evidence="6">
    <location>
        <begin position="443"/>
        <end position="795"/>
    </location>
</feature>
<keyword evidence="3" id="KW-0378">Hydrolase</keyword>
<dbReference type="SUPFAM" id="SSF48208">
    <property type="entry name" value="Six-hairpin glycosidases"/>
    <property type="match status" value="1"/>
</dbReference>
<dbReference type="AlphaFoldDB" id="A0A8H3W4L4"/>
<evidence type="ECO:0000259" key="5">
    <source>
        <dbReference type="Pfam" id="PF08531"/>
    </source>
</evidence>
<evidence type="ECO:0000256" key="1">
    <source>
        <dbReference type="ARBA" id="ARBA00001445"/>
    </source>
</evidence>
<proteinExistence type="predicted"/>
<dbReference type="PANTHER" id="PTHR33307">
    <property type="entry name" value="ALPHA-RHAMNOSIDASE (EUROFUNG)"/>
    <property type="match status" value="1"/>
</dbReference>